<feature type="transmembrane region" description="Helical" evidence="6">
    <location>
        <begin position="189"/>
        <end position="206"/>
    </location>
</feature>
<accession>A0A5B0NNF2</accession>
<sequence length="461" mass="51908">MNLPFQARHLSSPSKLLQAPLYTNQNTMKTQLSAFLSHPSLSFSLLVLHQSSVALIKRSRTKPGSDSDDSEYSDSGELYNPATAIFLTEALKALISLTILLIQYPSPSLYPCSLFTRLRLLLFHSLGPHHALHILDMFIPAFLYTVQNHLLYISITELEPAIYLLTSQLKILTSALSSVMICERKLVRPQWMCLWTLVLGVMMVQFEPIDQHHHPQQMFTWRAAHHLRGIFALVLSAIASGLAGAWFERSLLLNKQANPQHPTQTLITTKHEQHQDVHEEHPTKDRPTSPSKSNRLAHHILEPSPSRPKEEGPNLWTKNLQLSVPSLLISYLMIYVAPESRKHVREHGFFFGFLGSQYLISPTSAHHSSNAGPSTRIWLVWAIILYHSVGGILVSIIVKQSGHLVKNFATCFSIVLSILASSYSNQTPLGFNFYLGSFLVLVSIKSFTSFESPYHTKIKPN</sequence>
<dbReference type="Proteomes" id="UP000324748">
    <property type="component" value="Unassembled WGS sequence"/>
</dbReference>
<keyword evidence="3 6" id="KW-1133">Transmembrane helix</keyword>
<organism evidence="7 8">
    <name type="scientific">Puccinia graminis f. sp. tritici</name>
    <dbReference type="NCBI Taxonomy" id="56615"/>
    <lineage>
        <taxon>Eukaryota</taxon>
        <taxon>Fungi</taxon>
        <taxon>Dikarya</taxon>
        <taxon>Basidiomycota</taxon>
        <taxon>Pucciniomycotina</taxon>
        <taxon>Pucciniomycetes</taxon>
        <taxon>Pucciniales</taxon>
        <taxon>Pucciniaceae</taxon>
        <taxon>Puccinia</taxon>
    </lineage>
</organism>
<comment type="caution">
    <text evidence="7">The sequence shown here is derived from an EMBL/GenBank/DDBJ whole genome shotgun (WGS) entry which is preliminary data.</text>
</comment>
<evidence type="ECO:0000256" key="4">
    <source>
        <dbReference type="ARBA" id="ARBA00023136"/>
    </source>
</evidence>
<dbReference type="AlphaFoldDB" id="A0A5B0NNF2"/>
<feature type="compositionally biased region" description="Basic and acidic residues" evidence="5">
    <location>
        <begin position="269"/>
        <end position="287"/>
    </location>
</feature>
<keyword evidence="2 6" id="KW-0812">Transmembrane</keyword>
<proteinExistence type="predicted"/>
<dbReference type="GO" id="GO:0015165">
    <property type="term" value="F:pyrimidine nucleotide-sugar transmembrane transporter activity"/>
    <property type="evidence" value="ECO:0007669"/>
    <property type="project" value="InterPro"/>
</dbReference>
<evidence type="ECO:0000313" key="7">
    <source>
        <dbReference type="EMBL" id="KAA1089448.1"/>
    </source>
</evidence>
<dbReference type="OrthoDB" id="408493at2759"/>
<reference evidence="7 8" key="1">
    <citation type="submission" date="2019-05" db="EMBL/GenBank/DDBJ databases">
        <title>Emergence of the Ug99 lineage of the wheat stem rust pathogen through somatic hybridization.</title>
        <authorList>
            <person name="Li F."/>
            <person name="Upadhyaya N.M."/>
            <person name="Sperschneider J."/>
            <person name="Matny O."/>
            <person name="Nguyen-Phuc H."/>
            <person name="Mago R."/>
            <person name="Raley C."/>
            <person name="Miller M.E."/>
            <person name="Silverstein K.A.T."/>
            <person name="Henningsen E."/>
            <person name="Hirsch C.D."/>
            <person name="Visser B."/>
            <person name="Pretorius Z.A."/>
            <person name="Steffenson B.J."/>
            <person name="Schwessinger B."/>
            <person name="Dodds P.N."/>
            <person name="Figueroa M."/>
        </authorList>
    </citation>
    <scope>NUCLEOTIDE SEQUENCE [LARGE SCALE GENOMIC DNA]</scope>
    <source>
        <strain evidence="7">21-0</strain>
    </source>
</reference>
<keyword evidence="8" id="KW-1185">Reference proteome</keyword>
<comment type="subcellular location">
    <subcellularLocation>
        <location evidence="1">Membrane</location>
        <topology evidence="1">Multi-pass membrane protein</topology>
    </subcellularLocation>
</comment>
<name>A0A5B0NNF2_PUCGR</name>
<feature type="transmembrane region" description="Helical" evidence="6">
    <location>
        <begin position="377"/>
        <end position="397"/>
    </location>
</feature>
<evidence type="ECO:0000313" key="8">
    <source>
        <dbReference type="Proteomes" id="UP000324748"/>
    </source>
</evidence>
<dbReference type="EMBL" id="VSWC01000093">
    <property type="protein sequence ID" value="KAA1089448.1"/>
    <property type="molecule type" value="Genomic_DNA"/>
</dbReference>
<dbReference type="GO" id="GO:0000139">
    <property type="term" value="C:Golgi membrane"/>
    <property type="evidence" value="ECO:0007669"/>
    <property type="project" value="InterPro"/>
</dbReference>
<evidence type="ECO:0000256" key="2">
    <source>
        <dbReference type="ARBA" id="ARBA00022692"/>
    </source>
</evidence>
<feature type="region of interest" description="Disordered" evidence="5">
    <location>
        <begin position="269"/>
        <end position="313"/>
    </location>
</feature>
<evidence type="ECO:0008006" key="9">
    <source>
        <dbReference type="Google" id="ProtNLM"/>
    </source>
</evidence>
<dbReference type="PANTHER" id="PTHR10231">
    <property type="entry name" value="NUCLEOTIDE-SUGAR TRANSMEMBRANE TRANSPORTER"/>
    <property type="match status" value="1"/>
</dbReference>
<feature type="transmembrane region" description="Helical" evidence="6">
    <location>
        <begin position="349"/>
        <end position="365"/>
    </location>
</feature>
<feature type="transmembrane region" description="Helical" evidence="6">
    <location>
        <begin position="227"/>
        <end position="247"/>
    </location>
</feature>
<protein>
    <recommendedName>
        <fullName evidence="9">UDP-galactose transporter</fullName>
    </recommendedName>
</protein>
<evidence type="ECO:0000256" key="5">
    <source>
        <dbReference type="SAM" id="MobiDB-lite"/>
    </source>
</evidence>
<evidence type="ECO:0000256" key="3">
    <source>
        <dbReference type="ARBA" id="ARBA00022989"/>
    </source>
</evidence>
<feature type="transmembrane region" description="Helical" evidence="6">
    <location>
        <begin position="429"/>
        <end position="448"/>
    </location>
</feature>
<feature type="transmembrane region" description="Helical" evidence="6">
    <location>
        <begin position="404"/>
        <end position="423"/>
    </location>
</feature>
<dbReference type="InterPro" id="IPR007271">
    <property type="entry name" value="Nuc_sug_transpt"/>
</dbReference>
<evidence type="ECO:0000256" key="6">
    <source>
        <dbReference type="SAM" id="Phobius"/>
    </source>
</evidence>
<dbReference type="Pfam" id="PF04142">
    <property type="entry name" value="Nuc_sug_transp"/>
    <property type="match status" value="2"/>
</dbReference>
<evidence type="ECO:0000256" key="1">
    <source>
        <dbReference type="ARBA" id="ARBA00004141"/>
    </source>
</evidence>
<keyword evidence="4 6" id="KW-0472">Membrane</keyword>
<gene>
    <name evidence="7" type="ORF">PGT21_018446</name>
</gene>